<evidence type="ECO:0000313" key="9">
    <source>
        <dbReference type="Proteomes" id="UP000198960"/>
    </source>
</evidence>
<organism evidence="8 9">
    <name type="scientific">Trujillonella endophytica</name>
    <dbReference type="NCBI Taxonomy" id="673521"/>
    <lineage>
        <taxon>Bacteria</taxon>
        <taxon>Bacillati</taxon>
        <taxon>Actinomycetota</taxon>
        <taxon>Actinomycetes</taxon>
        <taxon>Geodermatophilales</taxon>
        <taxon>Geodermatophilaceae</taxon>
        <taxon>Trujillonella</taxon>
    </lineage>
</organism>
<dbReference type="AlphaFoldDB" id="A0A1H8T6F4"/>
<reference evidence="9" key="1">
    <citation type="submission" date="2016-10" db="EMBL/GenBank/DDBJ databases">
        <authorList>
            <person name="Varghese N."/>
            <person name="Submissions S."/>
        </authorList>
    </citation>
    <scope>NUCLEOTIDE SEQUENCE [LARGE SCALE GENOMIC DNA]</scope>
    <source>
        <strain evidence="9">DSM 45413</strain>
    </source>
</reference>
<name>A0A1H8T6F4_9ACTN</name>
<dbReference type="InterPro" id="IPR051269">
    <property type="entry name" value="Fe-S_cluster_ET"/>
</dbReference>
<evidence type="ECO:0000256" key="3">
    <source>
        <dbReference type="ARBA" id="ARBA00022723"/>
    </source>
</evidence>
<dbReference type="PANTHER" id="PTHR36923:SF3">
    <property type="entry name" value="FERREDOXIN"/>
    <property type="match status" value="1"/>
</dbReference>
<evidence type="ECO:0000313" key="8">
    <source>
        <dbReference type="EMBL" id="SEO86507.1"/>
    </source>
</evidence>
<sequence length="68" mass="7098">MDHGLCEANGVCAGVAPEVFALDEDDRLQVLQEFPPAELLGRVREAVQGCPKGALGLRPGTEAGPQPT</sequence>
<keyword evidence="4" id="KW-0249">Electron transport</keyword>
<dbReference type="SUPFAM" id="SSF54862">
    <property type="entry name" value="4Fe-4S ferredoxins"/>
    <property type="match status" value="1"/>
</dbReference>
<keyword evidence="7" id="KW-0003">3Fe-4S</keyword>
<accession>A0A1H8T6F4</accession>
<evidence type="ECO:0000256" key="6">
    <source>
        <dbReference type="ARBA" id="ARBA00023014"/>
    </source>
</evidence>
<dbReference type="Pfam" id="PF13370">
    <property type="entry name" value="Fer4_13"/>
    <property type="match status" value="1"/>
</dbReference>
<proteinExistence type="predicted"/>
<dbReference type="Gene3D" id="3.30.70.20">
    <property type="match status" value="1"/>
</dbReference>
<keyword evidence="6" id="KW-0411">Iron-sulfur</keyword>
<keyword evidence="3" id="KW-0479">Metal-binding</keyword>
<evidence type="ECO:0000256" key="5">
    <source>
        <dbReference type="ARBA" id="ARBA00023004"/>
    </source>
</evidence>
<keyword evidence="5" id="KW-0408">Iron</keyword>
<dbReference type="STRING" id="673521.SAMN05660991_02101"/>
<evidence type="ECO:0000256" key="7">
    <source>
        <dbReference type="ARBA" id="ARBA00023291"/>
    </source>
</evidence>
<dbReference type="EMBL" id="FOEE01000005">
    <property type="protein sequence ID" value="SEO86507.1"/>
    <property type="molecule type" value="Genomic_DNA"/>
</dbReference>
<keyword evidence="2" id="KW-0813">Transport</keyword>
<gene>
    <name evidence="8" type="ORF">SAMN05660991_02101</name>
</gene>
<dbReference type="GO" id="GO:0051538">
    <property type="term" value="F:3 iron, 4 sulfur cluster binding"/>
    <property type="evidence" value="ECO:0007669"/>
    <property type="project" value="UniProtKB-KW"/>
</dbReference>
<dbReference type="GO" id="GO:0046872">
    <property type="term" value="F:metal ion binding"/>
    <property type="evidence" value="ECO:0007669"/>
    <property type="project" value="UniProtKB-KW"/>
</dbReference>
<evidence type="ECO:0000256" key="1">
    <source>
        <dbReference type="ARBA" id="ARBA00001927"/>
    </source>
</evidence>
<dbReference type="PANTHER" id="PTHR36923">
    <property type="entry name" value="FERREDOXIN"/>
    <property type="match status" value="1"/>
</dbReference>
<keyword evidence="9" id="KW-1185">Reference proteome</keyword>
<dbReference type="Proteomes" id="UP000198960">
    <property type="component" value="Unassembled WGS sequence"/>
</dbReference>
<comment type="cofactor">
    <cofactor evidence="1">
        <name>[3Fe-4S] cluster</name>
        <dbReference type="ChEBI" id="CHEBI:21137"/>
    </cofactor>
</comment>
<protein>
    <submittedName>
        <fullName evidence="8">Ferredoxin</fullName>
    </submittedName>
</protein>
<evidence type="ECO:0000256" key="2">
    <source>
        <dbReference type="ARBA" id="ARBA00022448"/>
    </source>
</evidence>
<evidence type="ECO:0000256" key="4">
    <source>
        <dbReference type="ARBA" id="ARBA00022982"/>
    </source>
</evidence>